<name>J9FRM4_9ZZZZ</name>
<protein>
    <recommendedName>
        <fullName evidence="3">Outer membrane protein beta-barrel domain-containing protein</fullName>
    </recommendedName>
</protein>
<proteinExistence type="predicted"/>
<feature type="region of interest" description="Disordered" evidence="1">
    <location>
        <begin position="295"/>
        <end position="320"/>
    </location>
</feature>
<dbReference type="SUPFAM" id="SSF56935">
    <property type="entry name" value="Porins"/>
    <property type="match status" value="1"/>
</dbReference>
<comment type="caution">
    <text evidence="2">The sequence shown here is derived from an EMBL/GenBank/DDBJ whole genome shotgun (WGS) entry which is preliminary data.</text>
</comment>
<accession>J9FRM4</accession>
<reference evidence="2" key="1">
    <citation type="journal article" date="2012" name="PLoS ONE">
        <title>Gene sets for utilization of primary and secondary nutrition supplies in the distal gut of endangered iberian lynx.</title>
        <authorList>
            <person name="Alcaide M."/>
            <person name="Messina E."/>
            <person name="Richter M."/>
            <person name="Bargiela R."/>
            <person name="Peplies J."/>
            <person name="Huws S.A."/>
            <person name="Newbold C.J."/>
            <person name="Golyshin P.N."/>
            <person name="Simon M.A."/>
            <person name="Lopez G."/>
            <person name="Yakimov M.M."/>
            <person name="Ferrer M."/>
        </authorList>
    </citation>
    <scope>NUCLEOTIDE SEQUENCE</scope>
</reference>
<feature type="region of interest" description="Disordered" evidence="1">
    <location>
        <begin position="578"/>
        <end position="609"/>
    </location>
</feature>
<dbReference type="AlphaFoldDB" id="J9FRM4"/>
<evidence type="ECO:0000256" key="1">
    <source>
        <dbReference type="SAM" id="MobiDB-lite"/>
    </source>
</evidence>
<evidence type="ECO:0008006" key="3">
    <source>
        <dbReference type="Google" id="ProtNLM"/>
    </source>
</evidence>
<feature type="compositionally biased region" description="Polar residues" evidence="1">
    <location>
        <begin position="578"/>
        <end position="594"/>
    </location>
</feature>
<evidence type="ECO:0000313" key="2">
    <source>
        <dbReference type="EMBL" id="EJW92232.1"/>
    </source>
</evidence>
<sequence>MKSILTTLVFLIGCIFPVYAQQDSITVFGDVIDAFTGGIVEEGQVDVMRPDSTFMHKGRWSYNIDDGVRTKSSVAAEVPHKGKYLLRITHPDYMTEWVPINVNPLKRSNSWIILSDKIALRRRARKLKEETTLGEAVVSVTKIKMVMKKDTIVYNADAFQLSQGSMLDALIEQLPGAELSESGLITVNGKPISSLLVNGKDFFRGDPKIALDNLPAYMVDKVKVYEEKTEFEELTGKKELVRPLVMDVNLKKQYSAGWLANAEAAYGTQERYLGRAFALRFTDCSRLAIFGNANNTNDTRRPGARGDWSPSYLPDGEQESQTAGAEYVYEDRKKTFEWVSNLNASHAKNVLINSTEEEQFIPGEKVFNLSRRYNHSHAASLETSHRFNIKKKVRQSGSIHASYHKNRANSQSLAGEFASNPYIRISRGMLDSLFIPGGSRLADLARYRRSQQAKNRSESWSIQLPYSLRTSLLGSRGIGDMLSFNVSGGYDQYKSYAFDHYKLEYFPLTDNRTDYRNRYKYYHSRHYFYNGDLSYYIQLDPIWINLSYGYSEDYRKGRNDLFRLDRLEDWGSDSNHPIGSLPSAQNEMQQALDEQNSEHSEQRKRSHQVSLRLEYRSKKTNRTTLVAYLPLRIESDWLLYDRARQTFDLQRTKPLFMPTLSLQQILSKDEAIERYTNLVFQYNLVPSLPGIINRIELVNDANPLYIQHGNPHLKTSITHNLSFDISTSRQYRSLYDLHLGYQRTHHAFATARTYNSATGGYSVRPVNVNGNWRTDGRLTLNRQFGKQKQFTWDNQTSFSFDHNVDMSNIDGETINTLSTVKSLYLREQFRIGYSHKGWHLSAKLQGSYNRLTSDRQDFNTITAWDYSYGASARIPLPWKFGLSTDLTVFSRRGYNDPSLNTDNVVWNARLERSILNGNLTFMVDGFDLLKNLSKVTRTVNAQGRTESYSNVIPSYFMAHIVYRLNVQPKKRAK</sequence>
<gene>
    <name evidence="2" type="ORF">EVA_19660</name>
</gene>
<dbReference type="EMBL" id="AMCI01007675">
    <property type="protein sequence ID" value="EJW92232.1"/>
    <property type="molecule type" value="Genomic_DNA"/>
</dbReference>
<organism evidence="2">
    <name type="scientific">gut metagenome</name>
    <dbReference type="NCBI Taxonomy" id="749906"/>
    <lineage>
        <taxon>unclassified sequences</taxon>
        <taxon>metagenomes</taxon>
        <taxon>organismal metagenomes</taxon>
    </lineage>
</organism>